<dbReference type="GO" id="GO:0009295">
    <property type="term" value="C:nucleoid"/>
    <property type="evidence" value="ECO:0007669"/>
    <property type="project" value="UniProtKB-SubCell"/>
</dbReference>
<evidence type="ECO:0000256" key="1">
    <source>
        <dbReference type="ARBA" id="ARBA00004453"/>
    </source>
</evidence>
<comment type="subcellular location">
    <subcellularLocation>
        <location evidence="1">Cytoplasm</location>
        <location evidence="1">Nucleoid</location>
    </subcellularLocation>
</comment>
<feature type="coiled-coil region" evidence="5">
    <location>
        <begin position="4"/>
        <end position="31"/>
    </location>
</feature>
<dbReference type="AlphaFoldDB" id="A0A1G9TCV1"/>
<evidence type="ECO:0000256" key="3">
    <source>
        <dbReference type="ARBA" id="ARBA00022490"/>
    </source>
</evidence>
<protein>
    <submittedName>
        <fullName evidence="8">DNA-binding protein H-NS</fullName>
    </submittedName>
</protein>
<dbReference type="GO" id="GO:0003677">
    <property type="term" value="F:DNA binding"/>
    <property type="evidence" value="ECO:0007669"/>
    <property type="project" value="UniProtKB-KW"/>
</dbReference>
<comment type="similarity">
    <text evidence="2">Belongs to the histone-like protein H-NS family.</text>
</comment>
<keyword evidence="9" id="KW-1185">Reference proteome</keyword>
<dbReference type="SUPFAM" id="SSF81273">
    <property type="entry name" value="H-NS histone-like proteins"/>
    <property type="match status" value="1"/>
</dbReference>
<evidence type="ECO:0000313" key="9">
    <source>
        <dbReference type="Proteomes" id="UP000198552"/>
    </source>
</evidence>
<evidence type="ECO:0000256" key="6">
    <source>
        <dbReference type="SAM" id="MobiDB-lite"/>
    </source>
</evidence>
<dbReference type="EMBL" id="FNHP01000006">
    <property type="protein sequence ID" value="SDM45444.1"/>
    <property type="molecule type" value="Genomic_DNA"/>
</dbReference>
<evidence type="ECO:0000256" key="2">
    <source>
        <dbReference type="ARBA" id="ARBA00010610"/>
    </source>
</evidence>
<evidence type="ECO:0000256" key="5">
    <source>
        <dbReference type="SAM" id="Coils"/>
    </source>
</evidence>
<feature type="region of interest" description="Disordered" evidence="6">
    <location>
        <begin position="50"/>
        <end position="112"/>
    </location>
</feature>
<proteinExistence type="inferred from homology"/>
<sequence>MNTTMTEEASYKELLKERQDLEQRIQEARRREFAKALSQVRELVSEFDMSPQDVFPGGRASRGAAAGGNSAAANAGQKVPPKYRDPQTGKTWTGRGKPPLWIQGQDREQFAI</sequence>
<feature type="domain" description="DNA-binding protein H-NS-like C-terminal" evidence="7">
    <location>
        <begin position="73"/>
        <end position="112"/>
    </location>
</feature>
<dbReference type="SMART" id="SM00528">
    <property type="entry name" value="HNS"/>
    <property type="match status" value="1"/>
</dbReference>
<dbReference type="Proteomes" id="UP000198552">
    <property type="component" value="Unassembled WGS sequence"/>
</dbReference>
<dbReference type="STRING" id="1527607.SAMN05428957_10647"/>
<dbReference type="Gene3D" id="4.10.430.30">
    <property type="match status" value="1"/>
</dbReference>
<dbReference type="PANTHER" id="PTHR38097">
    <property type="match status" value="1"/>
</dbReference>
<keyword evidence="5" id="KW-0175">Coiled coil</keyword>
<feature type="compositionally biased region" description="Low complexity" evidence="6">
    <location>
        <begin position="57"/>
        <end position="76"/>
    </location>
</feature>
<evidence type="ECO:0000313" key="8">
    <source>
        <dbReference type="EMBL" id="SDM45444.1"/>
    </source>
</evidence>
<gene>
    <name evidence="8" type="ORF">SAMN05428957_10647</name>
</gene>
<dbReference type="Pfam" id="PF00816">
    <property type="entry name" value="Histone_HNS"/>
    <property type="match status" value="1"/>
</dbReference>
<evidence type="ECO:0000256" key="4">
    <source>
        <dbReference type="ARBA" id="ARBA00023125"/>
    </source>
</evidence>
<keyword evidence="3" id="KW-0963">Cytoplasm</keyword>
<reference evidence="9" key="1">
    <citation type="submission" date="2016-10" db="EMBL/GenBank/DDBJ databases">
        <authorList>
            <person name="Varghese N."/>
            <person name="Submissions S."/>
        </authorList>
    </citation>
    <scope>NUCLEOTIDE SEQUENCE [LARGE SCALE GENOMIC DNA]</scope>
    <source>
        <strain evidence="9">EPL6</strain>
    </source>
</reference>
<dbReference type="InterPro" id="IPR027444">
    <property type="entry name" value="H-NS_C_dom"/>
</dbReference>
<accession>A0A1G9TCV1</accession>
<evidence type="ECO:0000259" key="7">
    <source>
        <dbReference type="SMART" id="SM00528"/>
    </source>
</evidence>
<dbReference type="PANTHER" id="PTHR38097:SF2">
    <property type="entry name" value="DNA-BINDING PROTEIN STPA"/>
    <property type="match status" value="1"/>
</dbReference>
<organism evidence="8 9">
    <name type="scientific">Oryzisolibacter propanilivorax</name>
    <dbReference type="NCBI Taxonomy" id="1527607"/>
    <lineage>
        <taxon>Bacteria</taxon>
        <taxon>Pseudomonadati</taxon>
        <taxon>Pseudomonadota</taxon>
        <taxon>Betaproteobacteria</taxon>
        <taxon>Burkholderiales</taxon>
        <taxon>Comamonadaceae</taxon>
        <taxon>Oryzisolibacter</taxon>
    </lineage>
</organism>
<keyword evidence="4 8" id="KW-0238">DNA-binding</keyword>
<name>A0A1G9TCV1_9BURK</name>